<evidence type="ECO:0000256" key="1">
    <source>
        <dbReference type="SAM" id="MobiDB-lite"/>
    </source>
</evidence>
<organism evidence="3 4">
    <name type="scientific">Prorocentrum cordatum</name>
    <dbReference type="NCBI Taxonomy" id="2364126"/>
    <lineage>
        <taxon>Eukaryota</taxon>
        <taxon>Sar</taxon>
        <taxon>Alveolata</taxon>
        <taxon>Dinophyceae</taxon>
        <taxon>Prorocentrales</taxon>
        <taxon>Prorocentraceae</taxon>
        <taxon>Prorocentrum</taxon>
    </lineage>
</organism>
<dbReference type="CDD" id="cd06257">
    <property type="entry name" value="DnaJ"/>
    <property type="match status" value="1"/>
</dbReference>
<gene>
    <name evidence="3" type="ORF">PCOR1329_LOCUS55525</name>
</gene>
<protein>
    <recommendedName>
        <fullName evidence="2">J domain-containing protein</fullName>
    </recommendedName>
</protein>
<reference evidence="3" key="1">
    <citation type="submission" date="2023-10" db="EMBL/GenBank/DDBJ databases">
        <authorList>
            <person name="Chen Y."/>
            <person name="Shah S."/>
            <person name="Dougan E. K."/>
            <person name="Thang M."/>
            <person name="Chan C."/>
        </authorList>
    </citation>
    <scope>NUCLEOTIDE SEQUENCE [LARGE SCALE GENOMIC DNA]</scope>
</reference>
<dbReference type="InterPro" id="IPR001623">
    <property type="entry name" value="DnaJ_domain"/>
</dbReference>
<evidence type="ECO:0000259" key="2">
    <source>
        <dbReference type="SMART" id="SM00271"/>
    </source>
</evidence>
<feature type="compositionally biased region" description="Basic and acidic residues" evidence="1">
    <location>
        <begin position="111"/>
        <end position="129"/>
    </location>
</feature>
<sequence length="197" mass="22028">MEASSGDGECVPAPLVEVVRTVDCVERFATLVSVNRAGVDEDTTLPQLSRDAAFKGSQVKATLEASSKPRGRRKNRSSDPRSEESRGESRHAEEEDQLTRKRKKKRPSPRVVEHMSECRHKTADRREAKSLSIEDHLEILGLPPDAGAADIRRQYYIAIKRTAGDTTGLSKTLADAQFQQIQKSYRVLMAHFQKGRL</sequence>
<accession>A0ABN9V8R7</accession>
<dbReference type="EMBL" id="CAUYUJ010016811">
    <property type="protein sequence ID" value="CAK0869031.1"/>
    <property type="molecule type" value="Genomic_DNA"/>
</dbReference>
<dbReference type="SMART" id="SM00271">
    <property type="entry name" value="DnaJ"/>
    <property type="match status" value="1"/>
</dbReference>
<evidence type="ECO:0000313" key="3">
    <source>
        <dbReference type="EMBL" id="CAK0869031.1"/>
    </source>
</evidence>
<feature type="compositionally biased region" description="Basic and acidic residues" evidence="1">
    <location>
        <begin position="76"/>
        <end position="99"/>
    </location>
</feature>
<proteinExistence type="predicted"/>
<name>A0ABN9V8R7_9DINO</name>
<feature type="region of interest" description="Disordered" evidence="1">
    <location>
        <begin position="35"/>
        <end position="129"/>
    </location>
</feature>
<comment type="caution">
    <text evidence="3">The sequence shown here is derived from an EMBL/GenBank/DDBJ whole genome shotgun (WGS) entry which is preliminary data.</text>
</comment>
<dbReference type="Proteomes" id="UP001189429">
    <property type="component" value="Unassembled WGS sequence"/>
</dbReference>
<keyword evidence="4" id="KW-1185">Reference proteome</keyword>
<dbReference type="SUPFAM" id="SSF46565">
    <property type="entry name" value="Chaperone J-domain"/>
    <property type="match status" value="1"/>
</dbReference>
<dbReference type="Gene3D" id="1.10.287.110">
    <property type="entry name" value="DnaJ domain"/>
    <property type="match status" value="1"/>
</dbReference>
<dbReference type="InterPro" id="IPR036869">
    <property type="entry name" value="J_dom_sf"/>
</dbReference>
<feature type="domain" description="J" evidence="2">
    <location>
        <begin position="134"/>
        <end position="193"/>
    </location>
</feature>
<evidence type="ECO:0000313" key="4">
    <source>
        <dbReference type="Proteomes" id="UP001189429"/>
    </source>
</evidence>